<protein>
    <submittedName>
        <fullName evidence="1">C-type lectin domain-containing protein</fullName>
    </submittedName>
</protein>
<dbReference type="Gene3D" id="3.10.100.10">
    <property type="entry name" value="Mannose-Binding Protein A, subunit A"/>
    <property type="match status" value="1"/>
</dbReference>
<dbReference type="InterPro" id="IPR016187">
    <property type="entry name" value="CTDL_fold"/>
</dbReference>
<evidence type="ECO:0000313" key="1">
    <source>
        <dbReference type="WBParaSite" id="ASIM_0000425001-mRNA-1"/>
    </source>
</evidence>
<accession>A0A0M3J9I5</accession>
<sequence length="120" mass="13590">LATIDSRDLLVALKQSSVFNPRTSYRVLSNIDGTNVFMSSSQFSRNYNYLCESRGKERCPEGFEMWNGKCYRFFSEKQGFEEAAETCAQISAYSTLASAEDETTNRFLSSTLLSFSLPSR</sequence>
<dbReference type="InterPro" id="IPR016186">
    <property type="entry name" value="C-type_lectin-like/link_sf"/>
</dbReference>
<proteinExistence type="predicted"/>
<dbReference type="SUPFAM" id="SSF56436">
    <property type="entry name" value="C-type lectin-like"/>
    <property type="match status" value="1"/>
</dbReference>
<reference evidence="1" key="1">
    <citation type="submission" date="2017-02" db="UniProtKB">
        <authorList>
            <consortium name="WormBaseParasite"/>
        </authorList>
    </citation>
    <scope>IDENTIFICATION</scope>
</reference>
<organism evidence="1">
    <name type="scientific">Anisakis simplex</name>
    <name type="common">Herring worm</name>
    <dbReference type="NCBI Taxonomy" id="6269"/>
    <lineage>
        <taxon>Eukaryota</taxon>
        <taxon>Metazoa</taxon>
        <taxon>Ecdysozoa</taxon>
        <taxon>Nematoda</taxon>
        <taxon>Chromadorea</taxon>
        <taxon>Rhabditida</taxon>
        <taxon>Spirurina</taxon>
        <taxon>Ascaridomorpha</taxon>
        <taxon>Ascaridoidea</taxon>
        <taxon>Anisakidae</taxon>
        <taxon>Anisakis</taxon>
        <taxon>Anisakis simplex complex</taxon>
    </lineage>
</organism>
<name>A0A0M3J9I5_ANISI</name>
<dbReference type="AlphaFoldDB" id="A0A0M3J9I5"/>
<dbReference type="WBParaSite" id="ASIM_0000425001-mRNA-1">
    <property type="protein sequence ID" value="ASIM_0000425001-mRNA-1"/>
    <property type="gene ID" value="ASIM_0000425001"/>
</dbReference>